<keyword evidence="2" id="KW-1185">Reference proteome</keyword>
<name>A0ACB9EPX5_9ASTR</name>
<organism evidence="1 2">
    <name type="scientific">Smallanthus sonchifolius</name>
    <dbReference type="NCBI Taxonomy" id="185202"/>
    <lineage>
        <taxon>Eukaryota</taxon>
        <taxon>Viridiplantae</taxon>
        <taxon>Streptophyta</taxon>
        <taxon>Embryophyta</taxon>
        <taxon>Tracheophyta</taxon>
        <taxon>Spermatophyta</taxon>
        <taxon>Magnoliopsida</taxon>
        <taxon>eudicotyledons</taxon>
        <taxon>Gunneridae</taxon>
        <taxon>Pentapetalae</taxon>
        <taxon>asterids</taxon>
        <taxon>campanulids</taxon>
        <taxon>Asterales</taxon>
        <taxon>Asteraceae</taxon>
        <taxon>Asteroideae</taxon>
        <taxon>Heliantheae alliance</taxon>
        <taxon>Millerieae</taxon>
        <taxon>Smallanthus</taxon>
    </lineage>
</organism>
<evidence type="ECO:0000313" key="2">
    <source>
        <dbReference type="Proteomes" id="UP001056120"/>
    </source>
</evidence>
<accession>A0ACB9EPX5</accession>
<comment type="caution">
    <text evidence="1">The sequence shown here is derived from an EMBL/GenBank/DDBJ whole genome shotgun (WGS) entry which is preliminary data.</text>
</comment>
<dbReference type="EMBL" id="CM042034">
    <property type="protein sequence ID" value="KAI3761079.1"/>
    <property type="molecule type" value="Genomic_DNA"/>
</dbReference>
<reference evidence="1 2" key="2">
    <citation type="journal article" date="2022" name="Mol. Ecol. Resour.">
        <title>The genomes of chicory, endive, great burdock and yacon provide insights into Asteraceae paleo-polyploidization history and plant inulin production.</title>
        <authorList>
            <person name="Fan W."/>
            <person name="Wang S."/>
            <person name="Wang H."/>
            <person name="Wang A."/>
            <person name="Jiang F."/>
            <person name="Liu H."/>
            <person name="Zhao H."/>
            <person name="Xu D."/>
            <person name="Zhang Y."/>
        </authorList>
    </citation>
    <scope>NUCLEOTIDE SEQUENCE [LARGE SCALE GENOMIC DNA]</scope>
    <source>
        <strain evidence="2">cv. Yunnan</strain>
        <tissue evidence="1">Leaves</tissue>
    </source>
</reference>
<protein>
    <submittedName>
        <fullName evidence="1">Uncharacterized protein</fullName>
    </submittedName>
</protein>
<dbReference type="Proteomes" id="UP001056120">
    <property type="component" value="Linkage Group LG17"/>
</dbReference>
<sequence length="138" mass="15238">MVRYSTGLKILSVLDDWAWFNLGSDGYVKAVELQKTIDSLVSKLKEEAVGGDGVRKYARGNVNYDGNELALYVAVQCTPDLSKGDCAKCLSKASTEIRSCCTGKPLFFGTVMSTNCYLVYQHTSFFYPPSKFNDKECG</sequence>
<gene>
    <name evidence="1" type="ORF">L1987_51486</name>
</gene>
<evidence type="ECO:0000313" key="1">
    <source>
        <dbReference type="EMBL" id="KAI3761079.1"/>
    </source>
</evidence>
<reference evidence="2" key="1">
    <citation type="journal article" date="2022" name="Mol. Ecol. Resour.">
        <title>The genomes of chicory, endive, great burdock and yacon provide insights into Asteraceae palaeo-polyploidization history and plant inulin production.</title>
        <authorList>
            <person name="Fan W."/>
            <person name="Wang S."/>
            <person name="Wang H."/>
            <person name="Wang A."/>
            <person name="Jiang F."/>
            <person name="Liu H."/>
            <person name="Zhao H."/>
            <person name="Xu D."/>
            <person name="Zhang Y."/>
        </authorList>
    </citation>
    <scope>NUCLEOTIDE SEQUENCE [LARGE SCALE GENOMIC DNA]</scope>
    <source>
        <strain evidence="2">cv. Yunnan</strain>
    </source>
</reference>
<proteinExistence type="predicted"/>